<keyword evidence="2" id="KW-1185">Reference proteome</keyword>
<dbReference type="AlphaFoldDB" id="A0A2K3CMY6"/>
<gene>
    <name evidence="1" type="ORF">CHLRE_29g757947v5</name>
</gene>
<proteinExistence type="predicted"/>
<dbReference type="Proteomes" id="UP000006906">
    <property type="component" value="Unassembled WGS sequence"/>
</dbReference>
<dbReference type="Gramene" id="PNW69650">
    <property type="protein sequence ID" value="PNW69650"/>
    <property type="gene ID" value="CHLRE_29g757947v5"/>
</dbReference>
<dbReference type="GeneID" id="66057341"/>
<dbReference type="EMBL" id="KZ454956">
    <property type="protein sequence ID" value="PNW69650.1"/>
    <property type="molecule type" value="Genomic_DNA"/>
</dbReference>
<dbReference type="KEGG" id="cre:CHLRE_29g757947v5"/>
<dbReference type="RefSeq" id="XP_042914077.1">
    <property type="nucleotide sequence ID" value="XM_043072999.1"/>
</dbReference>
<organism evidence="1 2">
    <name type="scientific">Chlamydomonas reinhardtii</name>
    <name type="common">Chlamydomonas smithii</name>
    <dbReference type="NCBI Taxonomy" id="3055"/>
    <lineage>
        <taxon>Eukaryota</taxon>
        <taxon>Viridiplantae</taxon>
        <taxon>Chlorophyta</taxon>
        <taxon>core chlorophytes</taxon>
        <taxon>Chlorophyceae</taxon>
        <taxon>CS clade</taxon>
        <taxon>Chlamydomonadales</taxon>
        <taxon>Chlamydomonadaceae</taxon>
        <taxon>Chlamydomonas</taxon>
    </lineage>
</organism>
<accession>A0A2K3CMY6</accession>
<evidence type="ECO:0000313" key="1">
    <source>
        <dbReference type="EMBL" id="PNW69650.1"/>
    </source>
</evidence>
<name>A0A2K3CMY6_CHLRE</name>
<sequence length="61" mass="6871">MQSVRIVRGSLPVFLFEYCIEIATNNDVFPSSRGILKSGLAVLVDAVARWHVFWGVNTKYV</sequence>
<protein>
    <submittedName>
        <fullName evidence="1">Uncharacterized protein</fullName>
    </submittedName>
</protein>
<reference evidence="1 2" key="1">
    <citation type="journal article" date="2007" name="Science">
        <title>The Chlamydomonas genome reveals the evolution of key animal and plant functions.</title>
        <authorList>
            <person name="Merchant S.S."/>
            <person name="Prochnik S.E."/>
            <person name="Vallon O."/>
            <person name="Harris E.H."/>
            <person name="Karpowicz S.J."/>
            <person name="Witman G.B."/>
            <person name="Terry A."/>
            <person name="Salamov A."/>
            <person name="Fritz-Laylin L.K."/>
            <person name="Marechal-Drouard L."/>
            <person name="Marshall W.F."/>
            <person name="Qu L.H."/>
            <person name="Nelson D.R."/>
            <person name="Sanderfoot A.A."/>
            <person name="Spalding M.H."/>
            <person name="Kapitonov V.V."/>
            <person name="Ren Q."/>
            <person name="Ferris P."/>
            <person name="Lindquist E."/>
            <person name="Shapiro H."/>
            <person name="Lucas S.M."/>
            <person name="Grimwood J."/>
            <person name="Schmutz J."/>
            <person name="Cardol P."/>
            <person name="Cerutti H."/>
            <person name="Chanfreau G."/>
            <person name="Chen C.L."/>
            <person name="Cognat V."/>
            <person name="Croft M.T."/>
            <person name="Dent R."/>
            <person name="Dutcher S."/>
            <person name="Fernandez E."/>
            <person name="Fukuzawa H."/>
            <person name="Gonzalez-Ballester D."/>
            <person name="Gonzalez-Halphen D."/>
            <person name="Hallmann A."/>
            <person name="Hanikenne M."/>
            <person name="Hippler M."/>
            <person name="Inwood W."/>
            <person name="Jabbari K."/>
            <person name="Kalanon M."/>
            <person name="Kuras R."/>
            <person name="Lefebvre P.A."/>
            <person name="Lemaire S.D."/>
            <person name="Lobanov A.V."/>
            <person name="Lohr M."/>
            <person name="Manuell A."/>
            <person name="Meier I."/>
            <person name="Mets L."/>
            <person name="Mittag M."/>
            <person name="Mittelmeier T."/>
            <person name="Moroney J.V."/>
            <person name="Moseley J."/>
            <person name="Napoli C."/>
            <person name="Nedelcu A.M."/>
            <person name="Niyogi K."/>
            <person name="Novoselov S.V."/>
            <person name="Paulsen I.T."/>
            <person name="Pazour G."/>
            <person name="Purton S."/>
            <person name="Ral J.P."/>
            <person name="Riano-Pachon D.M."/>
            <person name="Riekhof W."/>
            <person name="Rymarquis L."/>
            <person name="Schroda M."/>
            <person name="Stern D."/>
            <person name="Umen J."/>
            <person name="Willows R."/>
            <person name="Wilson N."/>
            <person name="Zimmer S.L."/>
            <person name="Allmer J."/>
            <person name="Balk J."/>
            <person name="Bisova K."/>
            <person name="Chen C.J."/>
            <person name="Elias M."/>
            <person name="Gendler K."/>
            <person name="Hauser C."/>
            <person name="Lamb M.R."/>
            <person name="Ledford H."/>
            <person name="Long J.C."/>
            <person name="Minagawa J."/>
            <person name="Page M.D."/>
            <person name="Pan J."/>
            <person name="Pootakham W."/>
            <person name="Roje S."/>
            <person name="Rose A."/>
            <person name="Stahlberg E."/>
            <person name="Terauchi A.M."/>
            <person name="Yang P."/>
            <person name="Ball S."/>
            <person name="Bowler C."/>
            <person name="Dieckmann C.L."/>
            <person name="Gladyshev V.N."/>
            <person name="Green P."/>
            <person name="Jorgensen R."/>
            <person name="Mayfield S."/>
            <person name="Mueller-Roeber B."/>
            <person name="Rajamani S."/>
            <person name="Sayre R.T."/>
            <person name="Brokstein P."/>
            <person name="Dubchak I."/>
            <person name="Goodstein D."/>
            <person name="Hornick L."/>
            <person name="Huang Y.W."/>
            <person name="Jhaveri J."/>
            <person name="Luo Y."/>
            <person name="Martinez D."/>
            <person name="Ngau W.C."/>
            <person name="Otillar B."/>
            <person name="Poliakov A."/>
            <person name="Porter A."/>
            <person name="Szajkowski L."/>
            <person name="Werner G."/>
            <person name="Zhou K."/>
            <person name="Grigoriev I.V."/>
            <person name="Rokhsar D.S."/>
            <person name="Grossman A.R."/>
        </authorList>
    </citation>
    <scope>NUCLEOTIDE SEQUENCE [LARGE SCALE GENOMIC DNA]</scope>
    <source>
        <strain evidence="2">CC-503</strain>
    </source>
</reference>
<dbReference type="InParanoid" id="A0A2K3CMY6"/>
<evidence type="ECO:0000313" key="2">
    <source>
        <dbReference type="Proteomes" id="UP000006906"/>
    </source>
</evidence>